<dbReference type="PANTHER" id="PTHR43796:SF2">
    <property type="entry name" value="CARBOXYNORSPERMIDINE SYNTHASE"/>
    <property type="match status" value="1"/>
</dbReference>
<sequence length="412" mass="45031">MRKNVLIVGAGGVAQVVAHKCAQNNDVLGDIHIASRTKAKCDAIIASVHEKKAMKEPGALEAHALDALDIEATKALIKSTKSEIVINVGTAFLNMSVLRACMDTGVAYIDTAIHEEPNKICETPPWYGNYEWKRADECKEKGITAILGAGFDPGVVNAYARLAKDEYLDKVTDIDIVDINAGSHGKYFATNFDPEINFREFTGVVYSWQGGEWKVNKMFEIGKDYDLPVVGTRRAYLCGHDEVHSLAKNMDGADVRFWMGFGDHYINVFTVLKSIGLLSEQPVKLADGSEVVPLKVVKACLPDPASLAPNYEGKTCIGDYVKGFKDGKEKTVFLYNVADHKEAFNEVGSQGISYTAGVPPVAAAMLVATGEWDVKQMANVEELPPKPFINLLNKIGLPTRIQDEDGDRAVEF</sequence>
<dbReference type="Pfam" id="PF16653">
    <property type="entry name" value="Sacchrp_dh_C"/>
    <property type="match status" value="1"/>
</dbReference>
<evidence type="ECO:0000313" key="3">
    <source>
        <dbReference type="EMBL" id="MFC3164900.1"/>
    </source>
</evidence>
<feature type="domain" description="Saccharopine dehydrogenase-like C-terminal" evidence="2">
    <location>
        <begin position="150"/>
        <end position="396"/>
    </location>
</feature>
<accession>A0ABV7I676</accession>
<evidence type="ECO:0000259" key="1">
    <source>
        <dbReference type="Pfam" id="PF03435"/>
    </source>
</evidence>
<dbReference type="SUPFAM" id="SSF51735">
    <property type="entry name" value="NAD(P)-binding Rossmann-fold domains"/>
    <property type="match status" value="1"/>
</dbReference>
<proteinExistence type="predicted"/>
<dbReference type="Gene3D" id="3.30.360.10">
    <property type="entry name" value="Dihydrodipicolinate Reductase, domain 2"/>
    <property type="match status" value="1"/>
</dbReference>
<protein>
    <submittedName>
        <fullName evidence="3">Saccharopine dehydrogenase family protein</fullName>
    </submittedName>
</protein>
<comment type="caution">
    <text evidence="3">The sequence shown here is derived from an EMBL/GenBank/DDBJ whole genome shotgun (WGS) entry which is preliminary data.</text>
</comment>
<dbReference type="Pfam" id="PF03435">
    <property type="entry name" value="Sacchrp_dh_NADP"/>
    <property type="match status" value="1"/>
</dbReference>
<name>A0ABV7I676_9HYPH</name>
<gene>
    <name evidence="3" type="ORF">ACFOHV_16595</name>
</gene>
<dbReference type="InterPro" id="IPR032095">
    <property type="entry name" value="Sacchrp_dh-like_C"/>
</dbReference>
<feature type="domain" description="Saccharopine dehydrogenase NADP binding" evidence="1">
    <location>
        <begin position="5"/>
        <end position="146"/>
    </location>
</feature>
<keyword evidence="4" id="KW-1185">Reference proteome</keyword>
<dbReference type="InterPro" id="IPR036291">
    <property type="entry name" value="NAD(P)-bd_dom_sf"/>
</dbReference>
<dbReference type="RefSeq" id="WP_182307985.1">
    <property type="nucleotide sequence ID" value="NZ_CP059897.1"/>
</dbReference>
<dbReference type="Gene3D" id="3.40.50.720">
    <property type="entry name" value="NAD(P)-binding Rossmann-like Domain"/>
    <property type="match status" value="1"/>
</dbReference>
<dbReference type="PANTHER" id="PTHR43796">
    <property type="entry name" value="CARBOXYNORSPERMIDINE SYNTHASE"/>
    <property type="match status" value="1"/>
</dbReference>
<dbReference type="EMBL" id="JBHRTG010000019">
    <property type="protein sequence ID" value="MFC3164900.1"/>
    <property type="molecule type" value="Genomic_DNA"/>
</dbReference>
<dbReference type="InterPro" id="IPR005097">
    <property type="entry name" value="Sacchrp_dh_NADP-bd"/>
</dbReference>
<dbReference type="Proteomes" id="UP001595647">
    <property type="component" value="Unassembled WGS sequence"/>
</dbReference>
<evidence type="ECO:0000313" key="4">
    <source>
        <dbReference type="Proteomes" id="UP001595647"/>
    </source>
</evidence>
<reference evidence="4" key="1">
    <citation type="journal article" date="2019" name="Int. J. Syst. Evol. Microbiol.">
        <title>The Global Catalogue of Microorganisms (GCM) 10K type strain sequencing project: providing services to taxonomists for standard genome sequencing and annotation.</title>
        <authorList>
            <consortium name="The Broad Institute Genomics Platform"/>
            <consortium name="The Broad Institute Genome Sequencing Center for Infectious Disease"/>
            <person name="Wu L."/>
            <person name="Ma J."/>
        </authorList>
    </citation>
    <scope>NUCLEOTIDE SEQUENCE [LARGE SCALE GENOMIC DNA]</scope>
    <source>
        <strain evidence="4">KCTC 52231</strain>
    </source>
</reference>
<organism evidence="3 4">
    <name type="scientific">Ciceribacter thiooxidans</name>
    <dbReference type="NCBI Taxonomy" id="1969821"/>
    <lineage>
        <taxon>Bacteria</taxon>
        <taxon>Pseudomonadati</taxon>
        <taxon>Pseudomonadota</taxon>
        <taxon>Alphaproteobacteria</taxon>
        <taxon>Hyphomicrobiales</taxon>
        <taxon>Rhizobiaceae</taxon>
        <taxon>Ciceribacter</taxon>
    </lineage>
</organism>
<evidence type="ECO:0000259" key="2">
    <source>
        <dbReference type="Pfam" id="PF16653"/>
    </source>
</evidence>